<dbReference type="EMBL" id="JAHQIW010006267">
    <property type="protein sequence ID" value="KAJ1368666.1"/>
    <property type="molecule type" value="Genomic_DNA"/>
</dbReference>
<evidence type="ECO:0000313" key="2">
    <source>
        <dbReference type="Proteomes" id="UP001196413"/>
    </source>
</evidence>
<proteinExistence type="predicted"/>
<gene>
    <name evidence="1" type="ORF">KIN20_029908</name>
</gene>
<reference evidence="1" key="1">
    <citation type="submission" date="2021-06" db="EMBL/GenBank/DDBJ databases">
        <title>Parelaphostrongylus tenuis whole genome reference sequence.</title>
        <authorList>
            <person name="Garwood T.J."/>
            <person name="Larsen P.A."/>
            <person name="Fountain-Jones N.M."/>
            <person name="Garbe J.R."/>
            <person name="Macchietto M.G."/>
            <person name="Kania S.A."/>
            <person name="Gerhold R.W."/>
            <person name="Richards J.E."/>
            <person name="Wolf T.M."/>
        </authorList>
    </citation>
    <scope>NUCLEOTIDE SEQUENCE</scope>
    <source>
        <strain evidence="1">MNPRO001-30</strain>
        <tissue evidence="1">Meninges</tissue>
    </source>
</reference>
<organism evidence="1 2">
    <name type="scientific">Parelaphostrongylus tenuis</name>
    <name type="common">Meningeal worm</name>
    <dbReference type="NCBI Taxonomy" id="148309"/>
    <lineage>
        <taxon>Eukaryota</taxon>
        <taxon>Metazoa</taxon>
        <taxon>Ecdysozoa</taxon>
        <taxon>Nematoda</taxon>
        <taxon>Chromadorea</taxon>
        <taxon>Rhabditida</taxon>
        <taxon>Rhabditina</taxon>
        <taxon>Rhabditomorpha</taxon>
        <taxon>Strongyloidea</taxon>
        <taxon>Metastrongylidae</taxon>
        <taxon>Parelaphostrongylus</taxon>
    </lineage>
</organism>
<sequence length="95" mass="11046">MATPRADQSRVEIVKKMEQMKWLEYGVRMKVLGHFFKHEIIPYVSWENFRAGFERQVQPSSVVSSQAKSTTNSRRRVLAFGQPEACFDQQGNVRP</sequence>
<protein>
    <submittedName>
        <fullName evidence="1">Uncharacterized protein</fullName>
    </submittedName>
</protein>
<comment type="caution">
    <text evidence="1">The sequence shown here is derived from an EMBL/GenBank/DDBJ whole genome shotgun (WGS) entry which is preliminary data.</text>
</comment>
<dbReference type="Proteomes" id="UP001196413">
    <property type="component" value="Unassembled WGS sequence"/>
</dbReference>
<accession>A0AAD5R3B1</accession>
<evidence type="ECO:0000313" key="1">
    <source>
        <dbReference type="EMBL" id="KAJ1368666.1"/>
    </source>
</evidence>
<dbReference type="AlphaFoldDB" id="A0AAD5R3B1"/>
<name>A0AAD5R3B1_PARTN</name>
<keyword evidence="2" id="KW-1185">Reference proteome</keyword>